<feature type="compositionally biased region" description="Polar residues" evidence="5">
    <location>
        <begin position="113"/>
        <end position="122"/>
    </location>
</feature>
<feature type="compositionally biased region" description="Acidic residues" evidence="5">
    <location>
        <begin position="135"/>
        <end position="152"/>
    </location>
</feature>
<accession>A0AA40AJM6</accession>
<feature type="region of interest" description="Disordered" evidence="5">
    <location>
        <begin position="293"/>
        <end position="348"/>
    </location>
</feature>
<dbReference type="GO" id="GO:0046982">
    <property type="term" value="F:protein heterodimerization activity"/>
    <property type="evidence" value="ECO:0007669"/>
    <property type="project" value="InterPro"/>
</dbReference>
<feature type="compositionally biased region" description="Acidic residues" evidence="5">
    <location>
        <begin position="308"/>
        <end position="333"/>
    </location>
</feature>
<name>A0AA40AJM6_9PEZI</name>
<dbReference type="InterPro" id="IPR009072">
    <property type="entry name" value="Histone-fold"/>
</dbReference>
<evidence type="ECO:0000313" key="7">
    <source>
        <dbReference type="EMBL" id="KAK0717062.1"/>
    </source>
</evidence>
<feature type="compositionally biased region" description="Low complexity" evidence="5">
    <location>
        <begin position="334"/>
        <end position="343"/>
    </location>
</feature>
<comment type="subcellular location">
    <subcellularLocation>
        <location evidence="2">Chromosome</location>
    </subcellularLocation>
    <subcellularLocation>
        <location evidence="1">Nucleus</location>
    </subcellularLocation>
</comment>
<feature type="domain" description="CENP-T/Histone H4 histone fold" evidence="6">
    <location>
        <begin position="363"/>
        <end position="481"/>
    </location>
</feature>
<protein>
    <submittedName>
        <fullName evidence="7">Centromere kinetochore component CENP-T-domain-containing protein</fullName>
    </submittedName>
</protein>
<dbReference type="GO" id="GO:0071821">
    <property type="term" value="C:FANCM-MHF complex"/>
    <property type="evidence" value="ECO:0007669"/>
    <property type="project" value="TreeGrafter"/>
</dbReference>
<dbReference type="PANTHER" id="PTHR22980:SF5">
    <property type="entry name" value="CENP-T_HISTONE H4 HISTONE FOLD DOMAIN-CONTAINING PROTEIN"/>
    <property type="match status" value="1"/>
</dbReference>
<dbReference type="SUPFAM" id="SSF47113">
    <property type="entry name" value="Histone-fold"/>
    <property type="match status" value="1"/>
</dbReference>
<keyword evidence="8" id="KW-1185">Reference proteome</keyword>
<feature type="compositionally biased region" description="Polar residues" evidence="5">
    <location>
        <begin position="26"/>
        <end position="42"/>
    </location>
</feature>
<dbReference type="GO" id="GO:0003682">
    <property type="term" value="F:chromatin binding"/>
    <property type="evidence" value="ECO:0007669"/>
    <property type="project" value="TreeGrafter"/>
</dbReference>
<dbReference type="Pfam" id="PF15511">
    <property type="entry name" value="CENP-T_C"/>
    <property type="match status" value="1"/>
</dbReference>
<dbReference type="PANTHER" id="PTHR22980">
    <property type="entry name" value="CORTISTATIN"/>
    <property type="match status" value="1"/>
</dbReference>
<evidence type="ECO:0000256" key="1">
    <source>
        <dbReference type="ARBA" id="ARBA00004123"/>
    </source>
</evidence>
<feature type="compositionally biased region" description="Basic and acidic residues" evidence="5">
    <location>
        <begin position="90"/>
        <end position="99"/>
    </location>
</feature>
<gene>
    <name evidence="7" type="ORF">B0T26DRAFT_853836</name>
</gene>
<evidence type="ECO:0000256" key="5">
    <source>
        <dbReference type="SAM" id="MobiDB-lite"/>
    </source>
</evidence>
<sequence>MPMARESHPRVDVTPKPRAASADPAPSTSRRSIKTPGSSQARGVQRPQGLSASGRKPAPLVATPHARAALRAIDSRRAAIFTPHRARRQSLREARETPRDFLLPLGRVLARNTNIINSSSSPRDQKTPGSGGGDADGDTAMEEDEYDDEDDDLPKRPRLSLPIDADDDDSDLQPHRSAGLEDDNLTARSIELPRRAFSEQRGSRYSLASMRMSDYSNGNDVPPSEEVGIDSGFFPPRNAIDQDTLDLRAGDISAYERLDSDVGRRDTARFSDFEIEVPVNMNEDTFMIAPQAQESPTHEAPELHEPVDESEALDPQSDDDNDVPEPELAEEASDAGSEAAVEAFAKSDAQRSTKKRAIKISKHGIEYPSLPPAVVKRLAQTFAKTSGAKGKITPDALKAIMQASDWFFEQLGDDLQAYAKHAGRKTIEESDMLTIMKRVFFFYMTDPIYLRQRQTNPHTTPFALAQRHLPRELLQELRMTPPAPTKRRRKASGGNEDKEIT</sequence>
<dbReference type="GO" id="GO:0031297">
    <property type="term" value="P:replication fork processing"/>
    <property type="evidence" value="ECO:0007669"/>
    <property type="project" value="TreeGrafter"/>
</dbReference>
<dbReference type="InterPro" id="IPR035425">
    <property type="entry name" value="CENP-T/H4_C"/>
</dbReference>
<feature type="region of interest" description="Disordered" evidence="5">
    <location>
        <begin position="1"/>
        <end position="99"/>
    </location>
</feature>
<evidence type="ECO:0000313" key="8">
    <source>
        <dbReference type="Proteomes" id="UP001172101"/>
    </source>
</evidence>
<evidence type="ECO:0000259" key="6">
    <source>
        <dbReference type="Pfam" id="PF15511"/>
    </source>
</evidence>
<dbReference type="RefSeq" id="XP_060295855.1">
    <property type="nucleotide sequence ID" value="XM_060447672.1"/>
</dbReference>
<evidence type="ECO:0000256" key="3">
    <source>
        <dbReference type="ARBA" id="ARBA00022454"/>
    </source>
</evidence>
<evidence type="ECO:0000256" key="4">
    <source>
        <dbReference type="ARBA" id="ARBA00023242"/>
    </source>
</evidence>
<dbReference type="Proteomes" id="UP001172101">
    <property type="component" value="Unassembled WGS sequence"/>
</dbReference>
<feature type="compositionally biased region" description="Basic and acidic residues" evidence="5">
    <location>
        <begin position="296"/>
        <end position="307"/>
    </location>
</feature>
<dbReference type="AlphaFoldDB" id="A0AA40AJM6"/>
<feature type="region of interest" description="Disordered" evidence="5">
    <location>
        <begin position="476"/>
        <end position="501"/>
    </location>
</feature>
<dbReference type="GeneID" id="85330942"/>
<dbReference type="Gene3D" id="1.10.20.10">
    <property type="entry name" value="Histone, subunit A"/>
    <property type="match status" value="1"/>
</dbReference>
<organism evidence="7 8">
    <name type="scientific">Lasiosphaeria miniovina</name>
    <dbReference type="NCBI Taxonomy" id="1954250"/>
    <lineage>
        <taxon>Eukaryota</taxon>
        <taxon>Fungi</taxon>
        <taxon>Dikarya</taxon>
        <taxon>Ascomycota</taxon>
        <taxon>Pezizomycotina</taxon>
        <taxon>Sordariomycetes</taxon>
        <taxon>Sordariomycetidae</taxon>
        <taxon>Sordariales</taxon>
        <taxon>Lasiosphaeriaceae</taxon>
        <taxon>Lasiosphaeria</taxon>
    </lineage>
</organism>
<dbReference type="GO" id="GO:0005694">
    <property type="term" value="C:chromosome"/>
    <property type="evidence" value="ECO:0007669"/>
    <property type="project" value="UniProtKB-SubCell"/>
</dbReference>
<proteinExistence type="predicted"/>
<feature type="region of interest" description="Disordered" evidence="5">
    <location>
        <begin position="113"/>
        <end position="187"/>
    </location>
</feature>
<dbReference type="GO" id="GO:0000712">
    <property type="term" value="P:resolution of meiotic recombination intermediates"/>
    <property type="evidence" value="ECO:0007669"/>
    <property type="project" value="TreeGrafter"/>
</dbReference>
<dbReference type="EMBL" id="JAUIRO010000004">
    <property type="protein sequence ID" value="KAK0717062.1"/>
    <property type="molecule type" value="Genomic_DNA"/>
</dbReference>
<feature type="compositionally biased region" description="Basic and acidic residues" evidence="5">
    <location>
        <begin position="1"/>
        <end position="15"/>
    </location>
</feature>
<keyword evidence="4" id="KW-0539">Nucleus</keyword>
<comment type="caution">
    <text evidence="7">The sequence shown here is derived from an EMBL/GenBank/DDBJ whole genome shotgun (WGS) entry which is preliminary data.</text>
</comment>
<evidence type="ECO:0000256" key="2">
    <source>
        <dbReference type="ARBA" id="ARBA00004286"/>
    </source>
</evidence>
<keyword evidence="3" id="KW-0158">Chromosome</keyword>
<reference evidence="7" key="1">
    <citation type="submission" date="2023-06" db="EMBL/GenBank/DDBJ databases">
        <title>Genome-scale phylogeny and comparative genomics of the fungal order Sordariales.</title>
        <authorList>
            <consortium name="Lawrence Berkeley National Laboratory"/>
            <person name="Hensen N."/>
            <person name="Bonometti L."/>
            <person name="Westerberg I."/>
            <person name="Brannstrom I.O."/>
            <person name="Guillou S."/>
            <person name="Cros-Aarteil S."/>
            <person name="Calhoun S."/>
            <person name="Haridas S."/>
            <person name="Kuo A."/>
            <person name="Mondo S."/>
            <person name="Pangilinan J."/>
            <person name="Riley R."/>
            <person name="LaButti K."/>
            <person name="Andreopoulos B."/>
            <person name="Lipzen A."/>
            <person name="Chen C."/>
            <person name="Yanf M."/>
            <person name="Daum C."/>
            <person name="Ng V."/>
            <person name="Clum A."/>
            <person name="Steindorff A."/>
            <person name="Ohm R."/>
            <person name="Martin F."/>
            <person name="Silar P."/>
            <person name="Natvig D."/>
            <person name="Lalanne C."/>
            <person name="Gautier V."/>
            <person name="Ament-velasquez S.L."/>
            <person name="Kruys A."/>
            <person name="Hutchinson M.I."/>
            <person name="Powell A.J."/>
            <person name="Barry K."/>
            <person name="Miller A.N."/>
            <person name="Grigoriev I.V."/>
            <person name="Debuchy R."/>
            <person name="Gladieux P."/>
            <person name="Thoren M.H."/>
            <person name="Johannesson H."/>
        </authorList>
    </citation>
    <scope>NUCLEOTIDE SEQUENCE</scope>
    <source>
        <strain evidence="7">SMH2392-1A</strain>
    </source>
</reference>
<dbReference type="CDD" id="cd22920">
    <property type="entry name" value="HFD_CENP-T"/>
    <property type="match status" value="1"/>
</dbReference>